<reference evidence="2" key="1">
    <citation type="submission" date="2020-05" db="EMBL/GenBank/DDBJ databases">
        <title>Mycena genomes resolve the evolution of fungal bioluminescence.</title>
        <authorList>
            <person name="Tsai I.J."/>
        </authorList>
    </citation>
    <scope>NUCLEOTIDE SEQUENCE</scope>
    <source>
        <strain evidence="2">CCC161011</strain>
    </source>
</reference>
<name>A0A8H6Z9L6_9AGAR</name>
<proteinExistence type="predicted"/>
<dbReference type="EMBL" id="JACAZI010000001">
    <property type="protein sequence ID" value="KAF7371705.1"/>
    <property type="molecule type" value="Genomic_DNA"/>
</dbReference>
<evidence type="ECO:0000256" key="1">
    <source>
        <dbReference type="SAM" id="MobiDB-lite"/>
    </source>
</evidence>
<sequence length="205" mass="21084">MFHALAADEFHRSAPPLAILNAQGLIWVRFATTSEGRRAAGVLPRMAAGVQASFCSDAEFQEAALYTRDAWTIASTAEEGEVSASVAEASASRNAAPLTTGPSADSCMPDAEPEGTAGIRSTPPSAALPPTLQDWEPLPTIRPLSLLASSLAAGPGVSAHLTAPTISSAFSSQPPPPSAPHAMREATIAKTRLSLEARLSSKGKG</sequence>
<feature type="region of interest" description="Disordered" evidence="1">
    <location>
        <begin position="84"/>
        <end position="126"/>
    </location>
</feature>
<evidence type="ECO:0000313" key="2">
    <source>
        <dbReference type="EMBL" id="KAF7371705.1"/>
    </source>
</evidence>
<dbReference type="Proteomes" id="UP000620124">
    <property type="component" value="Unassembled WGS sequence"/>
</dbReference>
<organism evidence="2 3">
    <name type="scientific">Mycena venus</name>
    <dbReference type="NCBI Taxonomy" id="2733690"/>
    <lineage>
        <taxon>Eukaryota</taxon>
        <taxon>Fungi</taxon>
        <taxon>Dikarya</taxon>
        <taxon>Basidiomycota</taxon>
        <taxon>Agaricomycotina</taxon>
        <taxon>Agaricomycetes</taxon>
        <taxon>Agaricomycetidae</taxon>
        <taxon>Agaricales</taxon>
        <taxon>Marasmiineae</taxon>
        <taxon>Mycenaceae</taxon>
        <taxon>Mycena</taxon>
    </lineage>
</organism>
<accession>A0A8H6Z9L6</accession>
<dbReference type="AlphaFoldDB" id="A0A8H6Z9L6"/>
<protein>
    <submittedName>
        <fullName evidence="2">Uncharacterized protein</fullName>
    </submittedName>
</protein>
<gene>
    <name evidence="2" type="ORF">MVEN_00026900</name>
</gene>
<evidence type="ECO:0000313" key="3">
    <source>
        <dbReference type="Proteomes" id="UP000620124"/>
    </source>
</evidence>
<keyword evidence="3" id="KW-1185">Reference proteome</keyword>
<comment type="caution">
    <text evidence="2">The sequence shown here is derived from an EMBL/GenBank/DDBJ whole genome shotgun (WGS) entry which is preliminary data.</text>
</comment>
<feature type="compositionally biased region" description="Low complexity" evidence="1">
    <location>
        <begin position="84"/>
        <end position="96"/>
    </location>
</feature>
<dbReference type="OrthoDB" id="3065040at2759"/>